<feature type="binding site" evidence="5">
    <location>
        <position position="1336"/>
    </location>
    <ligand>
        <name>ATP</name>
        <dbReference type="ChEBI" id="CHEBI:30616"/>
    </ligand>
</feature>
<keyword evidence="2 5" id="KW-0547">Nucleotide-binding</keyword>
<feature type="non-terminal residue" evidence="7">
    <location>
        <position position="4143"/>
    </location>
</feature>
<dbReference type="PROSITE" id="PS00107">
    <property type="entry name" value="PROTEIN_KINASE_ATP"/>
    <property type="match status" value="9"/>
</dbReference>
<dbReference type="InterPro" id="IPR008271">
    <property type="entry name" value="Ser/Thr_kinase_AS"/>
</dbReference>
<feature type="binding site" evidence="5">
    <location>
        <position position="970"/>
    </location>
    <ligand>
        <name>ATP</name>
        <dbReference type="ChEBI" id="CHEBI:30616"/>
    </ligand>
</feature>
<dbReference type="Gene3D" id="3.30.200.20">
    <property type="entry name" value="Phosphorylase Kinase, domain 1"/>
    <property type="match status" value="9"/>
</dbReference>
<feature type="domain" description="Protein kinase" evidence="6">
    <location>
        <begin position="524"/>
        <end position="786"/>
    </location>
</feature>
<dbReference type="PANTHER" id="PTHR24348:SF22">
    <property type="entry name" value="NON-SPECIFIC SERINE_THREONINE PROTEIN KINASE"/>
    <property type="match status" value="1"/>
</dbReference>
<evidence type="ECO:0000256" key="4">
    <source>
        <dbReference type="ARBA" id="ARBA00022840"/>
    </source>
</evidence>
<evidence type="ECO:0000313" key="8">
    <source>
        <dbReference type="Proteomes" id="UP001235939"/>
    </source>
</evidence>
<keyword evidence="8" id="KW-1185">Reference proteome</keyword>
<evidence type="ECO:0000256" key="1">
    <source>
        <dbReference type="ARBA" id="ARBA00022679"/>
    </source>
</evidence>
<evidence type="ECO:0000256" key="5">
    <source>
        <dbReference type="PROSITE-ProRule" id="PRU10141"/>
    </source>
</evidence>
<dbReference type="EMBL" id="CP092865">
    <property type="protein sequence ID" value="UYV64351.1"/>
    <property type="molecule type" value="Genomic_DNA"/>
</dbReference>
<dbReference type="SMART" id="SM00220">
    <property type="entry name" value="S_TKc"/>
    <property type="match status" value="9"/>
</dbReference>
<feature type="domain" description="Protein kinase" evidence="6">
    <location>
        <begin position="1309"/>
        <end position="1571"/>
    </location>
</feature>
<dbReference type="Proteomes" id="UP001235939">
    <property type="component" value="Chromosome 03"/>
</dbReference>
<sequence>MNQFNIVPTYSCTDFGKFYIKDFAQLRFNRFLGQGGGGSVHEASWRGLKVAVKEFKPQYINSPIENNREIMFLSQLRHENIIQFIGYYAIPTLNNTLKVYAILEFCPNTLEDILHDLTRQFSYNEKKSIVSQLVNGLEYISKRHIIHRDLKPANILLGQDGRYKIADFGVSKILYQEEGFMTYIGAVGTLFYRAPEMLKEEPYSFPIDLWSLGLIIGEICVRQYVVVGTSVLTLLENINNLWIPGSDNYIDNRFVKYEKPMVDLIKHLLQIDPSKRATLEMVKASSFLEAYPQNPRDNIQPELQVIEQSRNPILHTTAVQRPVLLHRLQATPTYSNIKQSPYKHHTLNKQQHITAYLQNPRDNIQPELQVLQQPRNPNLHTTAVQLPVLLHRLQATPPFSNIRQTPYNHHTLNKQQHIEAHPQNPRDNIQPELQVLQQQRNPILHTTAVQRLVLLHRLQAPPTYSNIRQTPYNHHTLNKQQHIERIQNPNVGYTQKITNIKYKKATQKNCTDFGKFYIKDFAQLRFNRFLGQGGGGSVHEATWRGLKVAVKKFKHQSINSPVENNREIMFLSQLRHENIIQFIGYYALPTLSNTLKVYAILEFCPNTLEDILHYLTRQFSYNEAKSIVSQLVNGLEYISKRHIIHRDLKPANILLGQDGRYKIADFGCSKRLNQEEGFMTYRGEVGTLFYRAPEMLKEQPYSFPIDLWSLGLIIGEICVRQYVVVGTSVLTLLENINNLWIPGSNNYIENRFVKYEKPMVDLIKHLLQIDPSKRATLDMVKASSFLEVYPQNPRDNIQPELQVLQQPRNIILHSTAVQRPLLYRLQATPPFSSIKQTHHTLNKQQHIAVYPQNPRDNIQPEFQVIQQPRNIILHTTAVQRPLLYRLQAPPSYSNIRQTPYNHHTLNKQQHIERIQNVGYIQKITDIKDKKATQKFYIKDFAQLRFNRFLGQGGGGSVHEATWRGLKVAVKEFKPQSINSPVENNREIMFLSQLRNENIIQFIGYYAIPTLSNTLKVYAILEFCPNTLEDILHDLTRQFSYNEAKSIVRQLVNGLEYISKRHIIHRDLKPANILLGQDGRYKIADFGCSKRLNQEEGFMTYRGAVGTLFYIAPEMLKEQPYSFPIDLWSLGLIIGEICVHQYVVVGTSVLTLLENINNLWIPGSNNYIDNRFVKYEKPMVDLIKHLLQIDPSKRATMEMVKASSFLEVYPQNPRYNIQPELQMLQQPRNTNLHTTTVQRPLLHRLQAPPSYSNIKQTPYNHHTLNKQQHIERIQNPNVGYVQKITDIKDKKATQNCTDFGKFYIKDFAQLRFNRFLGQGGGGSVNEASWRGLKVAVKEFKPQSINSPVENNREIMFLSQLRHENIVKFIGYYAIPTLSNTLKVYAILEFCPNTLEDILHDLTRQFSYNEAKSIISQLVNGLEYISKRHIIHRDLKPANILLGQDGRYKIADFGVSKILYQEEGFMTYRGAVGTLFYRAPEMLKEQPYSFPIDLWSLGLIIGEICVRQYVVVGTSVLTLLENINNLWIPGSDNYIDNRFVKYEKPMVDLIKHLLQIDPSKRATLEMVKASSFLEAYPQNPRDNIQPELQVLQQPRNPILHTTAVQRPVLLHRLQATPTYCNIKQTPYNHHTLNKQQHIAVYPQNPRDNIQPELQVLQQPRNPILHTTAVQRPVLLHRLQATPTYSNIRQTPHNHHTLNKQQHIAVYPQNPRDNIQPELQVLQQPRNPNLHTTAVQRPLLHRLQAPPSYSNIRQTPYNHHTLNKQQHIERIKNPNVGYIQKIIDIKYKKATQKNCTDFGKFYIRDFAQLRFNRFLGQGGGGSVHEATWRGLKVAVKVFKPQSINSPVENNREIMFLSQLRHENIVQFIGYYALPTLSNTLKVYAILEFCPNTLEDILHDLTRQFSYNEAKSIVRQLVNGLEYISKRHIIHRDLKPANILLGQDGRYKIADFGCSKRLNQEEGFMTYRGEVGTLFYRAPEMLKEQPYSFPIDLWSLGLIIGEICVRQYVVVGTSVLTLLENINNLWIPGSDNYIDNRFVKYEKPMVDLIKQLLQIDSSKRATLEMVKASSFLEAYPQNPRDNIQPELQMLQQPRNTNLHTTAVQRPVLLHILQATPTYNNIRQSPYKHHTLNKQQHIAACPQNPRDNIQPELQVLQQPRNPNLHTTAVQRPVLLHRLQATPPFSNIRQTPYNHHTLNKQQHIEAHPQNPRDNIQPELQVLQQQRNPILHTTAVQRLVLLHRLQAPPTYSNIRQTPYNHHTLNKQQHIERIQNPNVGYTQKITNIKYKKATQKNCTDFGKFYIKDFAQLRFNRFLGQGGGGSVHEATWRGLKVAVKEFKPQSINSPVENNREIMFLSQLRHENIIQFIGYYALPTLSNTLKVYAILEFCPNTLEDILHDLTRQFSYNEKKSIVSQLVNGLEYISKRHIIHRDLKPANILLGQDGRYKIADFGVSKILYQEEGFMTYIGAVGTLFYRAPEMLKEQPYSFPIDLWSLGLIIGEICVRQYVVVGTSVLTLLENINNLWIPGSDNYIDNRFVKYEKPMVDLIKHLLQIDPSKRATLEMVKASSFLEAYPQNPRDNIQPELQVLQQPRNPILHTTAVQRPVLLHILQAPHTYSNIKQTPYSHHTLNKQQHIAACPENPRDNIQPELQVLQQPKNIILHTTAVQRPVLLHILQATPTYSNIRQTPYNHHTLNKQQHIEAYPQNPRDNIQPELQVLQQQRNIILHTTAVQRPLLYRLQAPPSYSNIRQTPYNHHTLNKQQHIERIKNPNVGYIQKITDIKDKKATQNCTDFGKFYIKDFAQLRFNRFLGQGGGGSVHEATWRGLKVAVKEFKPQSINSPVENNREIMFLSQLRHENIIQFIGYYALPTLSNTLKVYAILEFCPNTLEDILHDLTRQFSYNEAKSIVSQLVNGLEYISKRHIIHRDLKPANILLGQDGRYKIADFGCSKILNQEEGFMTNRGAVGTLFYRAPEMLKEQPYSFPIDLWSLGLIIGEICVRQYVVVGTSVLTLLENINNLWIPGSNNYIDNRFVKYEKPMVDLIKHLLQIDPSKRTTLEMVKASSFLEVYPQNPRDNIQPELQVLQQPRNPTLHTTAVQRPVLLHRLQATPTYCNIKQTPYNHHTLNKQQHIAVYPQNPRDNIQPELEVLQQPINTNLHTTAVQRPVLLHRLQAPPPYSNIKQTLYNHHTLNKQQHIAVYPQNPRDNIQPELQVLQQTRNPILHTTAVQRPVLLHRLQAPPPYSNIKQQPYNQHTLNKQQHIERIQNVGYIQKITYIKDKKATQNCTDFGKFYIKDFAQLRFNRFLGQGGGGSVHEATWRGRKVAVKEFKPQSINSPVENNREIMFLSQLRHENIVQFIGYYALPTLNNTLKVYAILEFCPNTLEDILHDLTRQFSYNEAKSIVSQLVNGLEYISKRHIIHRDLKPANILLGQDGRYKIADFGVSKILYQEEGFMTNRGAVGTLFYRAPEMLKEQPYSFPIDLWSLGLIIGEICVRQYVVVGTSVLTLLENINNLWIPGSDNYIDNRFVKYEKPMVDLIKHLLQIDPSKRATLEMVKASSFLEAYPQNPRDNIQPELQVLQQPRNPILHTTAVQRPVLLHRLQATPTYCNIKQTPYNHHTLNKQQHIAACPQNPRDNIQPELQVLQQPRNIILHTTAVQRPLLYRLQAPPSYSNIRQTRYNHHTLNKQQHIERIKNSNVGYIQKITDIKDKKATQNCTDFGKFYIKDFAQLRFNRFLGQGGGGSVHEATWRGLKVAVKEFKPQSINSPVENNREIMFLSQLRHENIIQFIGYYALPTLSNTLKVYAILEFCPNTLEDILHDLTRQFSYNEAKSIVSQLVNGLEYISKRHIIHRDLKPANILLGQDGRYKIADFGCSKRLNQEEGFMTNRGAVGTLFYRAPEMLKEEPYSFPIDLWSLGLIIGEICVRQYVVVGNSVLTLLENINNLWIPGSDNYIDNRFVKYEKPMVDLIKHLLQIDPSKRATLEMVKASSFLEVYPQNPRDNIQPELQVLQQPRNPILHTTAVQRPVLLHRLQATPTYCNIKQTPYNHHILNKQQHIAVYPQNPRDNIQPELQVIQQPRNPILHTTAVQPPVLLHRLQAPPTYSNIRQTPYNHHTLNKQQHIERIQNPNVGYTQKITNIKYKKATQK</sequence>
<name>A0ABY6K7U7_9ARAC</name>
<dbReference type="Pfam" id="PF00069">
    <property type="entry name" value="Pkinase"/>
    <property type="match status" value="9"/>
</dbReference>
<dbReference type="PROSITE" id="PS00108">
    <property type="entry name" value="PROTEIN_KINASE_ST"/>
    <property type="match status" value="9"/>
</dbReference>
<evidence type="ECO:0000313" key="7">
    <source>
        <dbReference type="EMBL" id="UYV64351.1"/>
    </source>
</evidence>
<dbReference type="CDD" id="cd00180">
    <property type="entry name" value="PKc"/>
    <property type="match status" value="1"/>
</dbReference>
<dbReference type="SUPFAM" id="SSF56112">
    <property type="entry name" value="Protein kinase-like (PK-like)"/>
    <property type="match status" value="9"/>
</dbReference>
<evidence type="ECO:0000256" key="2">
    <source>
        <dbReference type="ARBA" id="ARBA00022741"/>
    </source>
</evidence>
<dbReference type="InterPro" id="IPR045269">
    <property type="entry name" value="Atg1-like"/>
</dbReference>
<feature type="domain" description="Protein kinase" evidence="6">
    <location>
        <begin position="2800"/>
        <end position="3062"/>
    </location>
</feature>
<dbReference type="InterPro" id="IPR011009">
    <property type="entry name" value="Kinase-like_dom_sf"/>
</dbReference>
<keyword evidence="4 5" id="KW-0067">ATP-binding</keyword>
<feature type="binding site" evidence="5">
    <location>
        <position position="2827"/>
    </location>
    <ligand>
        <name>ATP</name>
        <dbReference type="ChEBI" id="CHEBI:30616"/>
    </ligand>
</feature>
<organism evidence="7 8">
    <name type="scientific">Cordylochernes scorpioides</name>
    <dbReference type="NCBI Taxonomy" id="51811"/>
    <lineage>
        <taxon>Eukaryota</taxon>
        <taxon>Metazoa</taxon>
        <taxon>Ecdysozoa</taxon>
        <taxon>Arthropoda</taxon>
        <taxon>Chelicerata</taxon>
        <taxon>Arachnida</taxon>
        <taxon>Pseudoscorpiones</taxon>
        <taxon>Cheliferoidea</taxon>
        <taxon>Chernetidae</taxon>
        <taxon>Cordylochernes</taxon>
    </lineage>
</organism>
<dbReference type="InterPro" id="IPR000719">
    <property type="entry name" value="Prot_kinase_dom"/>
</dbReference>
<gene>
    <name evidence="7" type="ORF">LAZ67_3000364</name>
</gene>
<feature type="binding site" evidence="5">
    <location>
        <position position="552"/>
    </location>
    <ligand>
        <name>ATP</name>
        <dbReference type="ChEBI" id="CHEBI:30616"/>
    </ligand>
</feature>
<dbReference type="Gene3D" id="1.10.510.10">
    <property type="entry name" value="Transferase(Phosphotransferase) domain 1"/>
    <property type="match status" value="9"/>
</dbReference>
<feature type="binding site" evidence="5">
    <location>
        <position position="3753"/>
    </location>
    <ligand>
        <name>ATP</name>
        <dbReference type="ChEBI" id="CHEBI:30616"/>
    </ligand>
</feature>
<dbReference type="PROSITE" id="PS50011">
    <property type="entry name" value="PROTEIN_KINASE_DOM"/>
    <property type="match status" value="9"/>
</dbReference>
<feature type="domain" description="Protein kinase" evidence="6">
    <location>
        <begin position="26"/>
        <end position="288"/>
    </location>
</feature>
<feature type="domain" description="Protein kinase" evidence="6">
    <location>
        <begin position="1806"/>
        <end position="2068"/>
    </location>
</feature>
<evidence type="ECO:0000259" key="6">
    <source>
        <dbReference type="PROSITE" id="PS50011"/>
    </source>
</evidence>
<feature type="domain" description="Protein kinase" evidence="6">
    <location>
        <begin position="3295"/>
        <end position="3557"/>
    </location>
</feature>
<keyword evidence="1" id="KW-0808">Transferase</keyword>
<feature type="domain" description="Protein kinase" evidence="6">
    <location>
        <begin position="3726"/>
        <end position="3988"/>
    </location>
</feature>
<feature type="binding site" evidence="5">
    <location>
        <position position="53"/>
    </location>
    <ligand>
        <name>ATP</name>
        <dbReference type="ChEBI" id="CHEBI:30616"/>
    </ligand>
</feature>
<dbReference type="InterPro" id="IPR017441">
    <property type="entry name" value="Protein_kinase_ATP_BS"/>
</dbReference>
<feature type="binding site" evidence="5">
    <location>
        <position position="2331"/>
    </location>
    <ligand>
        <name>ATP</name>
        <dbReference type="ChEBI" id="CHEBI:30616"/>
    </ligand>
</feature>
<feature type="binding site" evidence="5">
    <location>
        <position position="1833"/>
    </location>
    <ligand>
        <name>ATP</name>
        <dbReference type="ChEBI" id="CHEBI:30616"/>
    </ligand>
</feature>
<accession>A0ABY6K7U7</accession>
<feature type="binding site" evidence="5">
    <location>
        <position position="3322"/>
    </location>
    <ligand>
        <name>ATP</name>
        <dbReference type="ChEBI" id="CHEBI:30616"/>
    </ligand>
</feature>
<evidence type="ECO:0000256" key="3">
    <source>
        <dbReference type="ARBA" id="ARBA00022777"/>
    </source>
</evidence>
<reference evidence="7 8" key="1">
    <citation type="submission" date="2022-01" db="EMBL/GenBank/DDBJ databases">
        <title>A chromosomal length assembly of Cordylochernes scorpioides.</title>
        <authorList>
            <person name="Zeh D."/>
            <person name="Zeh J."/>
        </authorList>
    </citation>
    <scope>NUCLEOTIDE SEQUENCE [LARGE SCALE GENOMIC DNA]</scope>
    <source>
        <strain evidence="7">IN4F17</strain>
        <tissue evidence="7">Whole Body</tissue>
    </source>
</reference>
<feature type="domain" description="Protein kinase" evidence="6">
    <location>
        <begin position="943"/>
        <end position="1205"/>
    </location>
</feature>
<feature type="domain" description="Protein kinase" evidence="6">
    <location>
        <begin position="2304"/>
        <end position="2566"/>
    </location>
</feature>
<proteinExistence type="predicted"/>
<dbReference type="PANTHER" id="PTHR24348">
    <property type="entry name" value="SERINE/THREONINE-PROTEIN KINASE UNC-51-RELATED"/>
    <property type="match status" value="1"/>
</dbReference>
<keyword evidence="3" id="KW-0418">Kinase</keyword>
<protein>
    <recommendedName>
        <fullName evidence="6">Protein kinase domain-containing protein</fullName>
    </recommendedName>
</protein>